<organism evidence="9">
    <name type="scientific">hydrothermal vent metagenome</name>
    <dbReference type="NCBI Taxonomy" id="652676"/>
    <lineage>
        <taxon>unclassified sequences</taxon>
        <taxon>metagenomes</taxon>
        <taxon>ecological metagenomes</taxon>
    </lineage>
</organism>
<evidence type="ECO:0000256" key="7">
    <source>
        <dbReference type="ARBA" id="ARBA00038408"/>
    </source>
</evidence>
<keyword evidence="3" id="KW-0812">Transmembrane</keyword>
<sequence>MGGFLLIGLAGFGITGVLTSIGTSTVARVGDRDISTLDFQRAYNQQINAAAQQIGSMPTAEQALSLGIPSNVLNQLATDQVLNMLSDQFGLGISDQRLTELLQKDPNFAGAIGKFSRMVFDRVLRQNGYTDTDFFKSRRQAAKRQQIALGVFAQTRTPETVLRLMQRFSEDRRTIEYFVVSPDSLLPIAAPSDTVLETYLKRNQSQYRTEEVRNIKIIELSPQIIAQTYTVSDAEIKAEYERTKDRLVKPERRTVEQVVLPDAATVKIFEDGLNNGVSYDDLVKQAGLSSTKAGTLAENEIANLNLAQNTFDLKLGEFAIINTGNGKLAITVTAIDPGGQIPLADVADQIAEKLKMDKARPAYNDMLDKIEEQRAAFVDMDKIAAQFNLKVNELAIKAKGTKLVETLGLTDQQASKVATTIFNSEAGKLAPSVPLGANKTIWFDLVSVDPARDQSLDEVRQKLTDAWIAVQKAAALKEKADAMLAQLNDGQPLADIAVANGLFPQTAAAVSRSGDGTKVIDDKVASAAFGGGVGYTGAVQNGQGNYVVFKVEKIEEATKPLNAKSTDFIKNGYRDDIYAGFANSLRQDAPLRINQQVLNQLLGLNTGQ</sequence>
<reference evidence="9" key="1">
    <citation type="submission" date="2018-06" db="EMBL/GenBank/DDBJ databases">
        <authorList>
            <person name="Zhirakovskaya E."/>
        </authorList>
    </citation>
    <scope>NUCLEOTIDE SEQUENCE</scope>
</reference>
<dbReference type="Pfam" id="PF13145">
    <property type="entry name" value="Rotamase_2"/>
    <property type="match status" value="1"/>
</dbReference>
<evidence type="ECO:0000313" key="9">
    <source>
        <dbReference type="EMBL" id="VAW18379.1"/>
    </source>
</evidence>
<name>A0A3B0U1T1_9ZZZZ</name>
<accession>A0A3B0U1T1</accession>
<dbReference type="InterPro" id="IPR000297">
    <property type="entry name" value="PPIase_PpiC"/>
</dbReference>
<gene>
    <name evidence="9" type="ORF">MNBD_ALPHA12-818</name>
</gene>
<keyword evidence="2" id="KW-1003">Cell membrane</keyword>
<evidence type="ECO:0000256" key="5">
    <source>
        <dbReference type="ARBA" id="ARBA00023136"/>
    </source>
</evidence>
<dbReference type="AlphaFoldDB" id="A0A3B0U1T1"/>
<feature type="domain" description="PpiC" evidence="8">
    <location>
        <begin position="231"/>
        <end position="348"/>
    </location>
</feature>
<evidence type="ECO:0000256" key="3">
    <source>
        <dbReference type="ARBA" id="ARBA00022692"/>
    </source>
</evidence>
<evidence type="ECO:0000256" key="2">
    <source>
        <dbReference type="ARBA" id="ARBA00022475"/>
    </source>
</evidence>
<dbReference type="InterPro" id="IPR027304">
    <property type="entry name" value="Trigger_fact/SurA_dom_sf"/>
</dbReference>
<proteinExistence type="inferred from homology"/>
<evidence type="ECO:0000259" key="8">
    <source>
        <dbReference type="Pfam" id="PF13145"/>
    </source>
</evidence>
<keyword evidence="5" id="KW-0472">Membrane</keyword>
<comment type="subcellular location">
    <subcellularLocation>
        <location evidence="1">Cell membrane</location>
        <topology evidence="1">Single-pass type II membrane protein</topology>
    </subcellularLocation>
</comment>
<protein>
    <recommendedName>
        <fullName evidence="8">PpiC domain-containing protein</fullName>
    </recommendedName>
</protein>
<dbReference type="Pfam" id="PF13624">
    <property type="entry name" value="SurA_N_3"/>
    <property type="match status" value="1"/>
</dbReference>
<comment type="similarity">
    <text evidence="7">Belongs to the PpiD chaperone family.</text>
</comment>
<dbReference type="InterPro" id="IPR052029">
    <property type="entry name" value="PpiD_chaperone"/>
</dbReference>
<evidence type="ECO:0000256" key="6">
    <source>
        <dbReference type="ARBA" id="ARBA00023186"/>
    </source>
</evidence>
<dbReference type="SUPFAM" id="SSF109998">
    <property type="entry name" value="Triger factor/SurA peptide-binding domain-like"/>
    <property type="match status" value="1"/>
</dbReference>
<dbReference type="GO" id="GO:0003755">
    <property type="term" value="F:peptidyl-prolyl cis-trans isomerase activity"/>
    <property type="evidence" value="ECO:0007669"/>
    <property type="project" value="InterPro"/>
</dbReference>
<keyword evidence="4" id="KW-1133">Transmembrane helix</keyword>
<keyword evidence="6" id="KW-0143">Chaperone</keyword>
<dbReference type="PANTHER" id="PTHR47529:SF1">
    <property type="entry name" value="PERIPLASMIC CHAPERONE PPID"/>
    <property type="match status" value="1"/>
</dbReference>
<dbReference type="GO" id="GO:0005886">
    <property type="term" value="C:plasma membrane"/>
    <property type="evidence" value="ECO:0007669"/>
    <property type="project" value="UniProtKB-SubCell"/>
</dbReference>
<evidence type="ECO:0000256" key="4">
    <source>
        <dbReference type="ARBA" id="ARBA00022989"/>
    </source>
</evidence>
<dbReference type="EMBL" id="UOEO01000089">
    <property type="protein sequence ID" value="VAW18379.1"/>
    <property type="molecule type" value="Genomic_DNA"/>
</dbReference>
<dbReference type="PANTHER" id="PTHR47529">
    <property type="entry name" value="PEPTIDYL-PROLYL CIS-TRANS ISOMERASE D"/>
    <property type="match status" value="1"/>
</dbReference>
<evidence type="ECO:0000256" key="1">
    <source>
        <dbReference type="ARBA" id="ARBA00004401"/>
    </source>
</evidence>